<proteinExistence type="predicted"/>
<keyword evidence="2" id="KW-1185">Reference proteome</keyword>
<dbReference type="STRING" id="1433126.BN938_2925"/>
<protein>
    <submittedName>
        <fullName evidence="1">Uncharacterized protein</fullName>
    </submittedName>
</protein>
<evidence type="ECO:0000313" key="1">
    <source>
        <dbReference type="EMBL" id="CDN32990.1"/>
    </source>
</evidence>
<name>A0A060RBJ6_9BACT</name>
<dbReference type="EMBL" id="HG934468">
    <property type="protein sequence ID" value="CDN32990.1"/>
    <property type="molecule type" value="Genomic_DNA"/>
</dbReference>
<evidence type="ECO:0000313" key="2">
    <source>
        <dbReference type="Proteomes" id="UP000027616"/>
    </source>
</evidence>
<sequence length="42" mass="5040">MKGIFFSEIEFLSFRIENKDYGAMRESIKRYVENTQNFTTTP</sequence>
<organism evidence="1 2">
    <name type="scientific">Mucinivorans hirudinis</name>
    <dbReference type="NCBI Taxonomy" id="1433126"/>
    <lineage>
        <taxon>Bacteria</taxon>
        <taxon>Pseudomonadati</taxon>
        <taxon>Bacteroidota</taxon>
        <taxon>Bacteroidia</taxon>
        <taxon>Bacteroidales</taxon>
        <taxon>Rikenellaceae</taxon>
        <taxon>Mucinivorans</taxon>
    </lineage>
</organism>
<gene>
    <name evidence="1" type="ORF">BN938_2925</name>
</gene>
<dbReference type="AlphaFoldDB" id="A0A060RBJ6"/>
<reference evidence="1 2" key="1">
    <citation type="journal article" date="2015" name="Genome Announc.">
        <title>Complete Genome Sequence of the Novel Leech Symbiont Mucinivorans hirudinis M3T.</title>
        <authorList>
            <person name="Nelson M.C."/>
            <person name="Bomar L."/>
            <person name="Graf J."/>
        </authorList>
    </citation>
    <scope>NUCLEOTIDE SEQUENCE [LARGE SCALE GENOMIC DNA]</scope>
    <source>
        <strain evidence="2">M3</strain>
    </source>
</reference>
<accession>A0A060RBJ6</accession>
<dbReference type="HOGENOM" id="CLU_3254264_0_0_10"/>
<dbReference type="Proteomes" id="UP000027616">
    <property type="component" value="Chromosome I"/>
</dbReference>
<dbReference type="KEGG" id="rbc:BN938_2925"/>